<dbReference type="InterPro" id="IPR014756">
    <property type="entry name" value="Ig_E-set"/>
</dbReference>
<dbReference type="InterPro" id="IPR003649">
    <property type="entry name" value="Bbox_C"/>
</dbReference>
<organism evidence="15 16">
    <name type="scientific">Branchiostoma belcheri</name>
    <name type="common">Amphioxus</name>
    <dbReference type="NCBI Taxonomy" id="7741"/>
    <lineage>
        <taxon>Eukaryota</taxon>
        <taxon>Metazoa</taxon>
        <taxon>Chordata</taxon>
        <taxon>Cephalochordata</taxon>
        <taxon>Leptocardii</taxon>
        <taxon>Amphioxiformes</taxon>
        <taxon>Branchiostomatidae</taxon>
        <taxon>Branchiostoma</taxon>
    </lineage>
</organism>
<keyword evidence="15" id="KW-1185">Reference proteome</keyword>
<dbReference type="AlphaFoldDB" id="A0A6P5AFW5"/>
<gene>
    <name evidence="16" type="primary">LOC109482450</name>
</gene>
<feature type="repeat" description="Filamin" evidence="11">
    <location>
        <begin position="386"/>
        <end position="462"/>
    </location>
</feature>
<dbReference type="Pfam" id="PF13445">
    <property type="entry name" value="zf-RING_UBOX"/>
    <property type="match status" value="1"/>
</dbReference>
<evidence type="ECO:0000256" key="6">
    <source>
        <dbReference type="ARBA" id="ARBA00022737"/>
    </source>
</evidence>
<dbReference type="Gene3D" id="4.10.830.40">
    <property type="match status" value="1"/>
</dbReference>
<dbReference type="SMART" id="SM00557">
    <property type="entry name" value="IG_FLMN"/>
    <property type="match status" value="1"/>
</dbReference>
<evidence type="ECO:0000259" key="14">
    <source>
        <dbReference type="PROSITE" id="PS50119"/>
    </source>
</evidence>
<dbReference type="SUPFAM" id="SSF81296">
    <property type="entry name" value="E set domains"/>
    <property type="match status" value="1"/>
</dbReference>
<dbReference type="InterPro" id="IPR001841">
    <property type="entry name" value="Znf_RING"/>
</dbReference>
<keyword evidence="9" id="KW-0862">Zinc</keyword>
<feature type="domain" description="B box-type" evidence="14">
    <location>
        <begin position="156"/>
        <end position="200"/>
    </location>
</feature>
<dbReference type="Gene3D" id="2.60.40.10">
    <property type="entry name" value="Immunoglobulins"/>
    <property type="match status" value="1"/>
</dbReference>
<accession>A0A6P5AFW5</accession>
<dbReference type="EC" id="2.3.2.27" evidence="3"/>
<proteinExistence type="inferred from homology"/>
<dbReference type="GO" id="GO:0006513">
    <property type="term" value="P:protein monoubiquitination"/>
    <property type="evidence" value="ECO:0007669"/>
    <property type="project" value="TreeGrafter"/>
</dbReference>
<evidence type="ECO:0000256" key="5">
    <source>
        <dbReference type="ARBA" id="ARBA00022723"/>
    </source>
</evidence>
<evidence type="ECO:0000313" key="15">
    <source>
        <dbReference type="Proteomes" id="UP000515135"/>
    </source>
</evidence>
<dbReference type="InterPro" id="IPR001258">
    <property type="entry name" value="NHL_repeat"/>
</dbReference>
<dbReference type="Gene3D" id="3.30.160.60">
    <property type="entry name" value="Classic Zinc Finger"/>
    <property type="match status" value="1"/>
</dbReference>
<dbReference type="Pfam" id="PF00643">
    <property type="entry name" value="zf-B_box"/>
    <property type="match status" value="1"/>
</dbReference>
<evidence type="ECO:0000256" key="1">
    <source>
        <dbReference type="ARBA" id="ARBA00000900"/>
    </source>
</evidence>
<dbReference type="SMART" id="SM00502">
    <property type="entry name" value="BBC"/>
    <property type="match status" value="1"/>
</dbReference>
<keyword evidence="4" id="KW-0597">Phosphoprotein</keyword>
<protein>
    <recommendedName>
        <fullName evidence="3">RING-type E3 ubiquitin transferase</fullName>
        <ecNumber evidence="3">2.3.2.27</ecNumber>
    </recommendedName>
</protein>
<dbReference type="RefSeq" id="XP_019640716.1">
    <property type="nucleotide sequence ID" value="XM_019785157.1"/>
</dbReference>
<name>A0A6P5AFW5_BRABE</name>
<evidence type="ECO:0000256" key="3">
    <source>
        <dbReference type="ARBA" id="ARBA00012483"/>
    </source>
</evidence>
<dbReference type="Proteomes" id="UP000515135">
    <property type="component" value="Unplaced"/>
</dbReference>
<dbReference type="InterPro" id="IPR013783">
    <property type="entry name" value="Ig-like_fold"/>
</dbReference>
<evidence type="ECO:0000256" key="2">
    <source>
        <dbReference type="ARBA" id="ARBA00008518"/>
    </source>
</evidence>
<evidence type="ECO:0000256" key="10">
    <source>
        <dbReference type="PROSITE-ProRule" id="PRU00024"/>
    </source>
</evidence>
<dbReference type="SMART" id="SM00336">
    <property type="entry name" value="BBOX"/>
    <property type="match status" value="2"/>
</dbReference>
<comment type="similarity">
    <text evidence="2">Belongs to the TRIM/RBCC family.</text>
</comment>
<dbReference type="PROSITE" id="PS50089">
    <property type="entry name" value="ZF_RING_2"/>
    <property type="match status" value="1"/>
</dbReference>
<dbReference type="InterPro" id="IPR000315">
    <property type="entry name" value="Znf_B-box"/>
</dbReference>
<feature type="repeat" description="NHL" evidence="12">
    <location>
        <begin position="642"/>
        <end position="685"/>
    </location>
</feature>
<dbReference type="SUPFAM" id="SSF101898">
    <property type="entry name" value="NHL repeat"/>
    <property type="match status" value="1"/>
</dbReference>
<feature type="repeat" description="NHL" evidence="12">
    <location>
        <begin position="469"/>
        <end position="512"/>
    </location>
</feature>
<feature type="domain" description="B box-type" evidence="14">
    <location>
        <begin position="95"/>
        <end position="143"/>
    </location>
</feature>
<dbReference type="SUPFAM" id="SSF57845">
    <property type="entry name" value="B-box zinc-binding domain"/>
    <property type="match status" value="1"/>
</dbReference>
<evidence type="ECO:0000256" key="7">
    <source>
        <dbReference type="ARBA" id="ARBA00022771"/>
    </source>
</evidence>
<dbReference type="OrthoDB" id="252722at2759"/>
<dbReference type="InterPro" id="IPR017907">
    <property type="entry name" value="Znf_RING_CS"/>
</dbReference>
<keyword evidence="7 10" id="KW-0863">Zinc-finger</keyword>
<dbReference type="PROSITE" id="PS00518">
    <property type="entry name" value="ZF_RING_1"/>
    <property type="match status" value="1"/>
</dbReference>
<dbReference type="PROSITE" id="PS50119">
    <property type="entry name" value="ZF_BBOX"/>
    <property type="match status" value="2"/>
</dbReference>
<keyword evidence="6" id="KW-0677">Repeat</keyword>
<keyword evidence="8" id="KW-0833">Ubl conjugation pathway</keyword>
<dbReference type="Pfam" id="PF00630">
    <property type="entry name" value="Filamin"/>
    <property type="match status" value="1"/>
</dbReference>
<evidence type="ECO:0000256" key="8">
    <source>
        <dbReference type="ARBA" id="ARBA00022786"/>
    </source>
</evidence>
<evidence type="ECO:0000259" key="13">
    <source>
        <dbReference type="PROSITE" id="PS50089"/>
    </source>
</evidence>
<dbReference type="InterPro" id="IPR027370">
    <property type="entry name" value="Znf-RING_euk"/>
</dbReference>
<dbReference type="SUPFAM" id="SSF57850">
    <property type="entry name" value="RING/U-box"/>
    <property type="match status" value="1"/>
</dbReference>
<dbReference type="FunFam" id="2.120.10.30:FF:000151">
    <property type="entry name" value="Uncharacterized protein"/>
    <property type="match status" value="1"/>
</dbReference>
<evidence type="ECO:0000256" key="11">
    <source>
        <dbReference type="PROSITE-ProRule" id="PRU00087"/>
    </source>
</evidence>
<dbReference type="GeneID" id="109482450"/>
<dbReference type="InterPro" id="IPR013083">
    <property type="entry name" value="Znf_RING/FYVE/PHD"/>
</dbReference>
<dbReference type="Pfam" id="PF01436">
    <property type="entry name" value="NHL"/>
    <property type="match status" value="2"/>
</dbReference>
<dbReference type="PANTHER" id="PTHR25462:SF229">
    <property type="entry name" value="TRANSCRIPTION INTERMEDIARY FACTOR 1-BETA"/>
    <property type="match status" value="1"/>
</dbReference>
<dbReference type="GO" id="GO:0008270">
    <property type="term" value="F:zinc ion binding"/>
    <property type="evidence" value="ECO:0007669"/>
    <property type="project" value="UniProtKB-KW"/>
</dbReference>
<dbReference type="KEGG" id="bbel:109482450"/>
<dbReference type="PANTHER" id="PTHR25462">
    <property type="entry name" value="BONUS, ISOFORM C-RELATED"/>
    <property type="match status" value="1"/>
</dbReference>
<comment type="catalytic activity">
    <reaction evidence="1">
        <text>S-ubiquitinyl-[E2 ubiquitin-conjugating enzyme]-L-cysteine + [acceptor protein]-L-lysine = [E2 ubiquitin-conjugating enzyme]-L-cysteine + N(6)-ubiquitinyl-[acceptor protein]-L-lysine.</text>
        <dbReference type="EC" id="2.3.2.27"/>
    </reaction>
</comment>
<dbReference type="PROSITE" id="PS50194">
    <property type="entry name" value="FILAMIN_REPEAT"/>
    <property type="match status" value="1"/>
</dbReference>
<dbReference type="PROSITE" id="PS51125">
    <property type="entry name" value="NHL"/>
    <property type="match status" value="2"/>
</dbReference>
<dbReference type="InterPro" id="IPR001298">
    <property type="entry name" value="Filamin/ABP280_rpt"/>
</dbReference>
<evidence type="ECO:0000256" key="12">
    <source>
        <dbReference type="PROSITE-ProRule" id="PRU00504"/>
    </source>
</evidence>
<dbReference type="InterPro" id="IPR011042">
    <property type="entry name" value="6-blade_b-propeller_TolB-like"/>
</dbReference>
<dbReference type="InterPro" id="IPR047153">
    <property type="entry name" value="TRIM45/56/19-like"/>
</dbReference>
<feature type="domain" description="RING-type" evidence="13">
    <location>
        <begin position="22"/>
        <end position="62"/>
    </location>
</feature>
<keyword evidence="5" id="KW-0479">Metal-binding</keyword>
<dbReference type="SMART" id="SM00184">
    <property type="entry name" value="RING"/>
    <property type="match status" value="1"/>
</dbReference>
<dbReference type="Gene3D" id="3.30.40.10">
    <property type="entry name" value="Zinc/RING finger domain, C3HC4 (zinc finger)"/>
    <property type="match status" value="1"/>
</dbReference>
<sequence length="727" mass="80293">MAGKLAMASNANDSADEQFLTCSVCMLHYRDARILPCLHTFCRQCLQDWAAKQQPLECPTCHAPVSLPDQGVDGLKTNVYVNNLLDFGAVKKGAEPGVPCQVCEGNEEGSKSWCTDCATFMCEPCTAVHRKLPATKDHQVTTEETLKEETDVSKFQRKRHCDSHKNNELVFYCESCDVLVCTACTVFNHRPGKEHNPVEITSVAREKKETLQGLLQEIDPRLKKIEASIKEVERKMATSVLLKAAATNQAKVYFRQLLVILQKRQKEILSQIDEQCRVDREGLQAQKEAIELDLAELTSAQKFCQQAVEHGNDLHILEVWDPVQTRVETLLTKQLDLESDWSEFLFAENTTLADFEKEAGDFGALVNDVPECNVVLKPAVRGFECFTVLTTLSKEDSPRVTDSKNIKTNMKDPSGNDVMTELQVQGEGTWKISYVPKVTGSHELAVKVNSQQVAGSPFVVDVKERDIPVLTIGRQGSGVGELNGPAGVAVDKDGNIAVVEQGNRRVQIFDADSGHALRSFPVDGEDPYGIDVDSDGHFLVTSFNKDHGIRRYSKKGELLNTFKPDCVHVPTDVAVLKDGRMVVADGRSCLLLQPDGSLVREIGRRHLQDPRFIAVDESRDVMFVTDGGAHKVAVFDLDGNSKFDFSKKGKNDGELQGPRGITLDHTGNIIVCDKADGRVQVFGSDGAFRRKVATVKGDEAIGIALTPDGYAAVSCYGEHCIELYRYM</sequence>
<dbReference type="Gene3D" id="2.120.10.30">
    <property type="entry name" value="TolB, C-terminal domain"/>
    <property type="match status" value="1"/>
</dbReference>
<evidence type="ECO:0000256" key="9">
    <source>
        <dbReference type="ARBA" id="ARBA00022833"/>
    </source>
</evidence>
<dbReference type="CDD" id="cd19757">
    <property type="entry name" value="Bbox1"/>
    <property type="match status" value="1"/>
</dbReference>
<dbReference type="CDD" id="cd05819">
    <property type="entry name" value="NHL"/>
    <property type="match status" value="1"/>
</dbReference>
<evidence type="ECO:0000256" key="4">
    <source>
        <dbReference type="ARBA" id="ARBA00022553"/>
    </source>
</evidence>
<reference evidence="16" key="1">
    <citation type="submission" date="2025-08" db="UniProtKB">
        <authorList>
            <consortium name="RefSeq"/>
        </authorList>
    </citation>
    <scope>IDENTIFICATION</scope>
    <source>
        <tissue evidence="16">Gonad</tissue>
    </source>
</reference>
<evidence type="ECO:0000313" key="16">
    <source>
        <dbReference type="RefSeq" id="XP_019640716.1"/>
    </source>
</evidence>
<dbReference type="GO" id="GO:0061630">
    <property type="term" value="F:ubiquitin protein ligase activity"/>
    <property type="evidence" value="ECO:0007669"/>
    <property type="project" value="UniProtKB-EC"/>
</dbReference>
<dbReference type="InterPro" id="IPR017868">
    <property type="entry name" value="Filamin/ABP280_repeat-like"/>
</dbReference>